<proteinExistence type="predicted"/>
<name>A0A939IJC2_CLOAM</name>
<reference evidence="1" key="1">
    <citation type="submission" date="2021-02" db="EMBL/GenBank/DDBJ databases">
        <title>Abyssanaerobacter marinus gen.nov., sp., nov, anaerobic bacterium isolated from the Onnuri vent field of Indian Ocean and suggestion of Mogibacteriaceae fam. nov., and proposal of reclassification of ambiguous this family's genus member.</title>
        <authorList>
            <person name="Kim Y.J."/>
            <person name="Yang J.-A."/>
        </authorList>
    </citation>
    <scope>NUCLEOTIDE SEQUENCE</scope>
    <source>
        <strain evidence="1">DSM 2634</strain>
    </source>
</reference>
<evidence type="ECO:0000313" key="2">
    <source>
        <dbReference type="Proteomes" id="UP000664545"/>
    </source>
</evidence>
<evidence type="ECO:0000313" key="1">
    <source>
        <dbReference type="EMBL" id="MBN7773458.1"/>
    </source>
</evidence>
<dbReference type="RefSeq" id="WP_206582298.1">
    <property type="nucleotide sequence ID" value="NZ_JAFJZZ010000003.1"/>
</dbReference>
<protein>
    <submittedName>
        <fullName evidence="1">Uncharacterized protein</fullName>
    </submittedName>
</protein>
<gene>
    <name evidence="1" type="ORF">JYB65_08795</name>
</gene>
<keyword evidence="2" id="KW-1185">Reference proteome</keyword>
<dbReference type="Proteomes" id="UP000664545">
    <property type="component" value="Unassembled WGS sequence"/>
</dbReference>
<accession>A0A939IJC2</accession>
<dbReference type="EMBL" id="JAFJZZ010000003">
    <property type="protein sequence ID" value="MBN7773458.1"/>
    <property type="molecule type" value="Genomic_DNA"/>
</dbReference>
<organism evidence="1 2">
    <name type="scientific">Clostridium aminobutyricum</name>
    <dbReference type="NCBI Taxonomy" id="33953"/>
    <lineage>
        <taxon>Bacteria</taxon>
        <taxon>Bacillati</taxon>
        <taxon>Bacillota</taxon>
        <taxon>Clostridia</taxon>
        <taxon>Eubacteriales</taxon>
        <taxon>Clostridiaceae</taxon>
        <taxon>Clostridium</taxon>
    </lineage>
</organism>
<sequence length="190" mass="21985">MKFIKQLDSTPIPLNRLNLFFESRIIWRDFATWIHTYLASVFAGFGNQDSIEVKLKDVITKFGIILSTVFGGQIGEQYNNLIFNLLNTFKSLVDAQIRGDVNAVNEYATQLYENADQIAAFLARINPYWEENEWKTLLYQLNKLIIEDSTRVLNKEYAQSIEVFDRLLNLTSIMGDYYSKGIRDYLTLAG</sequence>
<comment type="caution">
    <text evidence="1">The sequence shown here is derived from an EMBL/GenBank/DDBJ whole genome shotgun (WGS) entry which is preliminary data.</text>
</comment>
<dbReference type="AlphaFoldDB" id="A0A939IJC2"/>